<name>A0A076YJ49_9CAUD</name>
<proteinExistence type="predicted"/>
<evidence type="ECO:0000313" key="1">
    <source>
        <dbReference type="EMBL" id="AIK68508.1"/>
    </source>
</evidence>
<organism evidence="1 2">
    <name type="scientific">Mesorhizobium phage vB_MloP_Lo5R7ANS</name>
    <dbReference type="NCBI Taxonomy" id="1527771"/>
    <lineage>
        <taxon>Viruses</taxon>
        <taxon>Duplodnaviria</taxon>
        <taxon>Heunggongvirae</taxon>
        <taxon>Uroviricota</taxon>
        <taxon>Caudoviricetes</taxon>
        <taxon>Autographivirales</taxon>
        <taxon>Pairvirus</taxon>
        <taxon>Pairvirus Lo5R7ANS</taxon>
    </lineage>
</organism>
<dbReference type="EMBL" id="KM199771">
    <property type="protein sequence ID" value="AIK68508.1"/>
    <property type="molecule type" value="Genomic_DNA"/>
</dbReference>
<reference evidence="1 2" key="1">
    <citation type="submission" date="2014-07" db="EMBL/GenBank/DDBJ databases">
        <title>Genomic characterization of two T7-like Mesorhizobium loti phages vB_MloP_Lo5R7ANS and vB_MloP_Cp1R7ANS-C2.</title>
        <authorList>
            <person name="Halmillawewa A.P."/>
            <person name="Perry B."/>
            <person name="Gavard R."/>
            <person name="Yost C.K."/>
            <person name="Hynes M.F."/>
        </authorList>
    </citation>
    <scope>NUCLEOTIDE SEQUENCE [LARGE SCALE GENOMIC DNA]</scope>
</reference>
<dbReference type="RefSeq" id="YP_009100085.1">
    <property type="nucleotide sequence ID" value="NC_025431.1"/>
</dbReference>
<sequence>MLKHIGEEVFFLIMEDCGEVIDHSLFSDQSPKLTVGNC</sequence>
<accession>A0A076YJ49</accession>
<evidence type="ECO:0000313" key="2">
    <source>
        <dbReference type="Proteomes" id="UP000201609"/>
    </source>
</evidence>
<gene>
    <name evidence="1" type="ORF">Lo5R7ANS_38</name>
</gene>
<dbReference type="KEGG" id="vg:22109845"/>
<keyword evidence="2" id="KW-1185">Reference proteome</keyword>
<dbReference type="Proteomes" id="UP000201609">
    <property type="component" value="Segment"/>
</dbReference>
<dbReference type="GeneID" id="22109845"/>
<protein>
    <submittedName>
        <fullName evidence="1">Uncharacterized protein</fullName>
    </submittedName>
</protein>